<dbReference type="Pfam" id="PF04474">
    <property type="entry name" value="DUF554"/>
    <property type="match status" value="1"/>
</dbReference>
<evidence type="ECO:0000256" key="1">
    <source>
        <dbReference type="SAM" id="Phobius"/>
    </source>
</evidence>
<feature type="transmembrane region" description="Helical" evidence="1">
    <location>
        <begin position="6"/>
        <end position="26"/>
    </location>
</feature>
<evidence type="ECO:0000313" key="3">
    <source>
        <dbReference type="Proteomes" id="UP000324143"/>
    </source>
</evidence>
<dbReference type="PANTHER" id="PTHR36111:SF2">
    <property type="entry name" value="INNER MEMBRANE PROTEIN"/>
    <property type="match status" value="1"/>
</dbReference>
<feature type="transmembrane region" description="Helical" evidence="1">
    <location>
        <begin position="57"/>
        <end position="76"/>
    </location>
</feature>
<feature type="transmembrane region" description="Helical" evidence="1">
    <location>
        <begin position="33"/>
        <end position="51"/>
    </location>
</feature>
<dbReference type="AlphaFoldDB" id="A0A5D0MCM8"/>
<protein>
    <submittedName>
        <fullName evidence="2">DUF554 domain-containing protein</fullName>
    </submittedName>
</protein>
<sequence>MFTGTIVNAGAVIIGSLIGIVFHKNFPKNFKRIVFNGLGLATIFLGITMALNQTNFLILIFSILLGGLIGEFIKLEHFLTSIGNRIKKITKSENDKFVEGMIAAFLLFCMGSMTFVGSIDAGLRGNNQLLFTKSLMDFFASTFLASTYGIGVLFSFIPLLIFQGGLTISASYAEVIFTDPMINNLTAVGGLIIIALGLNLLDLKEIKVANFLPALLIVILLSLIFL</sequence>
<name>A0A5D0MCM8_9BACT</name>
<keyword evidence="1" id="KW-1133">Transmembrane helix</keyword>
<dbReference type="Proteomes" id="UP000324143">
    <property type="component" value="Unassembled WGS sequence"/>
</dbReference>
<accession>A0A5D0MCM8</accession>
<proteinExistence type="predicted"/>
<dbReference type="EMBL" id="VSIX01000033">
    <property type="protein sequence ID" value="TYB31504.1"/>
    <property type="molecule type" value="Genomic_DNA"/>
</dbReference>
<dbReference type="InterPro" id="IPR007563">
    <property type="entry name" value="DUF554"/>
</dbReference>
<evidence type="ECO:0000313" key="2">
    <source>
        <dbReference type="EMBL" id="TYB31504.1"/>
    </source>
</evidence>
<comment type="caution">
    <text evidence="2">The sequence shown here is derived from an EMBL/GenBank/DDBJ whole genome shotgun (WGS) entry which is preliminary data.</text>
</comment>
<keyword evidence="3" id="KW-1185">Reference proteome</keyword>
<keyword evidence="1" id="KW-0812">Transmembrane</keyword>
<gene>
    <name evidence="2" type="ORF">FXF47_04080</name>
</gene>
<feature type="transmembrane region" description="Helical" evidence="1">
    <location>
        <begin position="182"/>
        <end position="201"/>
    </location>
</feature>
<feature type="transmembrane region" description="Helical" evidence="1">
    <location>
        <begin position="207"/>
        <end position="225"/>
    </location>
</feature>
<keyword evidence="1" id="KW-0472">Membrane</keyword>
<dbReference type="PANTHER" id="PTHR36111">
    <property type="entry name" value="INNER MEMBRANE PROTEIN-RELATED"/>
    <property type="match status" value="1"/>
</dbReference>
<feature type="transmembrane region" description="Helical" evidence="1">
    <location>
        <begin position="97"/>
        <end position="119"/>
    </location>
</feature>
<organism evidence="2 3">
    <name type="scientific">Candidatus Mcinerneyibacterium aminivorans</name>
    <dbReference type="NCBI Taxonomy" id="2703815"/>
    <lineage>
        <taxon>Bacteria</taxon>
        <taxon>Candidatus Macinerneyibacteriota</taxon>
        <taxon>Candidatus Mcinerneyibacteria</taxon>
        <taxon>Candidatus Mcinerneyibacteriales</taxon>
        <taxon>Candidatus Mcinerneyibacteriaceae</taxon>
        <taxon>Candidatus Mcinerneyibacterium</taxon>
    </lineage>
</organism>
<reference evidence="2" key="1">
    <citation type="submission" date="2019-08" db="EMBL/GenBank/DDBJ databases">
        <title>Genomic characterization of a novel candidate phylum (ARYD3) from a high temperature, high salinity tertiary oil reservoir in north central Oklahoma, USA.</title>
        <authorList>
            <person name="Youssef N.H."/>
            <person name="Yadav A."/>
            <person name="Elshahed M.S."/>
        </authorList>
    </citation>
    <scope>NUCLEOTIDE SEQUENCE [LARGE SCALE GENOMIC DNA]</scope>
    <source>
        <strain evidence="2">ARYD3</strain>
    </source>
</reference>
<feature type="transmembrane region" description="Helical" evidence="1">
    <location>
        <begin position="139"/>
        <end position="162"/>
    </location>
</feature>